<organism evidence="2">
    <name type="scientific">uncultured Acidimicrobiales bacterium</name>
    <dbReference type="NCBI Taxonomy" id="310071"/>
    <lineage>
        <taxon>Bacteria</taxon>
        <taxon>Bacillati</taxon>
        <taxon>Actinomycetota</taxon>
        <taxon>Acidimicrobiia</taxon>
        <taxon>Acidimicrobiales</taxon>
        <taxon>environmental samples</taxon>
    </lineage>
</organism>
<feature type="region of interest" description="Disordered" evidence="1">
    <location>
        <begin position="463"/>
        <end position="527"/>
    </location>
</feature>
<feature type="compositionally biased region" description="Basic residues" evidence="1">
    <location>
        <begin position="468"/>
        <end position="482"/>
    </location>
</feature>
<feature type="compositionally biased region" description="Low complexity" evidence="1">
    <location>
        <begin position="275"/>
        <end position="287"/>
    </location>
</feature>
<feature type="region of interest" description="Disordered" evidence="1">
    <location>
        <begin position="243"/>
        <end position="439"/>
    </location>
</feature>
<sequence length="527" mass="56987">EPPGFCSRGRPVDAAHPLPPRRGLPAGEAAGRQPGGVPRRAGGAAEGPGCGHPPCPAQPGRRQPAPAVAAAFGHEAHHRHGQPGGAPASHAATRQPPAGHRDRPRHGGGRRRRRRRADRGPRAAPAHDRARAAPHPGRPDLRLLRPAWPPDPARRRGPRQPGARRSDGAGRARRAEQAGRHQRPVDLREREPRGHGRRPQVDDDRHLVVPEPQAPPQRHRHAAQPVVHGPAQLGAAQLYVAHGPAAGRSGEDLPDRDHPQHRHLSQPVLLPAEAGVGVVGPRPGRVPGHVEEPRPGASPHGPQHLPRHEVTAADDERPGRRGRGRPPAHPCQPAPPAPRAGGGTGRRAHHGPAVPRPLQRQLHPQPAAGHVPRARLLLQPVPRQAAGAEGWRGHPEPPHPLGVPPRPPPQLHRLLRAGAGRDHRPPRDREEVRRGLRHRSLVHPPVPQQLRLPRRSRLLHVVLGRARPPARRPGHHRGRRAAGRAPLGLQARVHAPRRPGDGRGRGRPQPVDHPHPQPPDLPGRRHV</sequence>
<dbReference type="EMBL" id="CADCTB010000152">
    <property type="protein sequence ID" value="CAA9256259.1"/>
    <property type="molecule type" value="Genomic_DNA"/>
</dbReference>
<feature type="compositionally biased region" description="Low complexity" evidence="1">
    <location>
        <begin position="29"/>
        <end position="43"/>
    </location>
</feature>
<accession>A0A6J4IN05</accession>
<dbReference type="InterPro" id="IPR017956">
    <property type="entry name" value="AT_hook_DNA-bd_motif"/>
</dbReference>
<feature type="compositionally biased region" description="Basic and acidic residues" evidence="1">
    <location>
        <begin position="118"/>
        <end position="143"/>
    </location>
</feature>
<feature type="compositionally biased region" description="Basic and acidic residues" evidence="1">
    <location>
        <begin position="419"/>
        <end position="434"/>
    </location>
</feature>
<feature type="compositionally biased region" description="Basic residues" evidence="1">
    <location>
        <begin position="102"/>
        <end position="117"/>
    </location>
</feature>
<feature type="non-terminal residue" evidence="2">
    <location>
        <position position="527"/>
    </location>
</feature>
<feature type="region of interest" description="Disordered" evidence="1">
    <location>
        <begin position="1"/>
        <end position="225"/>
    </location>
</feature>
<evidence type="ECO:0000256" key="1">
    <source>
        <dbReference type="SAM" id="MobiDB-lite"/>
    </source>
</evidence>
<reference evidence="2" key="1">
    <citation type="submission" date="2020-02" db="EMBL/GenBank/DDBJ databases">
        <authorList>
            <person name="Meier V. D."/>
        </authorList>
    </citation>
    <scope>NUCLEOTIDE SEQUENCE</scope>
    <source>
        <strain evidence="2">AVDCRST_MAG10</strain>
    </source>
</reference>
<feature type="compositionally biased region" description="Basic and acidic residues" evidence="1">
    <location>
        <begin position="164"/>
        <end position="208"/>
    </location>
</feature>
<feature type="compositionally biased region" description="Pro residues" evidence="1">
    <location>
        <begin position="327"/>
        <end position="338"/>
    </location>
</feature>
<evidence type="ECO:0000313" key="2">
    <source>
        <dbReference type="EMBL" id="CAA9256259.1"/>
    </source>
</evidence>
<feature type="non-terminal residue" evidence="2">
    <location>
        <position position="1"/>
    </location>
</feature>
<feature type="compositionally biased region" description="Pro residues" evidence="1">
    <location>
        <begin position="398"/>
        <end position="410"/>
    </location>
</feature>
<dbReference type="PRINTS" id="PR00929">
    <property type="entry name" value="ATHOOK"/>
</dbReference>
<protein>
    <submittedName>
        <fullName evidence="2">Transcriptional regulator</fullName>
    </submittedName>
</protein>
<proteinExistence type="predicted"/>
<dbReference type="AlphaFoldDB" id="A0A6J4IN05"/>
<gene>
    <name evidence="2" type="ORF">AVDCRST_MAG10-2526</name>
</gene>
<feature type="compositionally biased region" description="Basic and acidic residues" evidence="1">
    <location>
        <begin position="249"/>
        <end position="258"/>
    </location>
</feature>
<dbReference type="GO" id="GO:0003677">
    <property type="term" value="F:DNA binding"/>
    <property type="evidence" value="ECO:0007669"/>
    <property type="project" value="InterPro"/>
</dbReference>
<name>A0A6J4IN05_9ACTN</name>
<feature type="compositionally biased region" description="Low complexity" evidence="1">
    <location>
        <begin position="351"/>
        <end position="366"/>
    </location>
</feature>
<feature type="compositionally biased region" description="Basic and acidic residues" evidence="1">
    <location>
        <begin position="498"/>
        <end position="515"/>
    </location>
</feature>
<feature type="compositionally biased region" description="Low complexity" evidence="1">
    <location>
        <begin position="58"/>
        <end position="71"/>
    </location>
</feature>
<feature type="compositionally biased region" description="Basic and acidic residues" evidence="1">
    <location>
        <begin position="306"/>
        <end position="319"/>
    </location>
</feature>